<evidence type="ECO:0000256" key="3">
    <source>
        <dbReference type="ARBA" id="ARBA00023274"/>
    </source>
</evidence>
<feature type="region of interest" description="Disordered" evidence="5">
    <location>
        <begin position="190"/>
        <end position="216"/>
    </location>
</feature>
<dbReference type="AlphaFoldDB" id="U3TG35"/>
<dbReference type="GeneID" id="17110890"/>
<dbReference type="GO" id="GO:0003735">
    <property type="term" value="F:structural constituent of ribosome"/>
    <property type="evidence" value="ECO:0007669"/>
    <property type="project" value="InterPro"/>
</dbReference>
<dbReference type="Pfam" id="PF01092">
    <property type="entry name" value="Ribosomal_S6e"/>
    <property type="match status" value="1"/>
</dbReference>
<keyword evidence="3 4" id="KW-0687">Ribonucleoprotein</keyword>
<dbReference type="eggNOG" id="arCOG01946">
    <property type="taxonomic scope" value="Archaea"/>
</dbReference>
<dbReference type="GO" id="GO:1990904">
    <property type="term" value="C:ribonucleoprotein complex"/>
    <property type="evidence" value="ECO:0007669"/>
    <property type="project" value="UniProtKB-KW"/>
</dbReference>
<gene>
    <name evidence="4 6" type="primary">rps6e</name>
    <name evidence="6" type="ORF">ACAM_1489</name>
</gene>
<proteinExistence type="inferred from homology"/>
<evidence type="ECO:0000256" key="5">
    <source>
        <dbReference type="SAM" id="MobiDB-lite"/>
    </source>
</evidence>
<dbReference type="GO" id="GO:0006412">
    <property type="term" value="P:translation"/>
    <property type="evidence" value="ECO:0007669"/>
    <property type="project" value="UniProtKB-UniRule"/>
</dbReference>
<accession>U3TG35</accession>
<evidence type="ECO:0000256" key="1">
    <source>
        <dbReference type="ARBA" id="ARBA00009312"/>
    </source>
</evidence>
<dbReference type="KEGG" id="acj:ACAM_1489"/>
<dbReference type="PANTHER" id="PTHR11502">
    <property type="entry name" value="40S RIBOSOMAL PROTEIN S6"/>
    <property type="match status" value="1"/>
</dbReference>
<dbReference type="OrthoDB" id="7793at2157"/>
<keyword evidence="2 4" id="KW-0689">Ribosomal protein</keyword>
<dbReference type="HAMAP" id="MF_00512">
    <property type="entry name" value="Ribosomal_eS6"/>
    <property type="match status" value="1"/>
</dbReference>
<dbReference type="InterPro" id="IPR001377">
    <property type="entry name" value="Ribosomal_eS6"/>
</dbReference>
<dbReference type="RefSeq" id="WP_022542224.1">
    <property type="nucleotide sequence ID" value="NC_022521.1"/>
</dbReference>
<dbReference type="EMBL" id="AP012489">
    <property type="protein sequence ID" value="BAN90958.1"/>
    <property type="molecule type" value="Genomic_DNA"/>
</dbReference>
<name>U3TG35_9CREN</name>
<reference evidence="6 7" key="1">
    <citation type="journal article" date="2013" name="Appl. Environ. Microbiol.">
        <title>Variation of the Virus-Related Elements within Syntenic Genomes of the Hyperthermophilic Archaeon Aeropyrum.</title>
        <authorList>
            <person name="Daifuku T."/>
            <person name="Yoshida T."/>
            <person name="Kitamura T."/>
            <person name="Kawaichi S."/>
            <person name="Inoue T."/>
            <person name="Nomura K."/>
            <person name="Yoshida Y."/>
            <person name="Kuno S."/>
            <person name="Sako Y."/>
        </authorList>
    </citation>
    <scope>NUCLEOTIDE SEQUENCE [LARGE SCALE GENOMIC DNA]</scope>
    <source>
        <strain evidence="6 7">SY1</strain>
    </source>
</reference>
<comment type="similarity">
    <text evidence="1 4">Belongs to the eukaryotic ribosomal protein eS6 family.</text>
</comment>
<sequence>MAEERPPLRVVISDPRAGDKVVRVKVKGVDDIEYTDDMRKTKESDRRKLPIARVSRKLFEELNLGEVGVLTLRFKTPDGKKVKVPFKAEVKEDLEDNVVEVNMELLGEAAGELEAEADAFRAKSWQIAVPDEVHVKLAGLEIGDVFDGSLIGMPGLKFKIRGGTDATGIPMHPGVPGSGRYKVLLAGPPGFHPSERGERRRKSVRGRMIPDPRGERRKTALAQLNIVIHYGGKEEA</sequence>
<dbReference type="InterPro" id="IPR020924">
    <property type="entry name" value="Ribosomal_eS6_arc"/>
</dbReference>
<organism evidence="6 7">
    <name type="scientific">Aeropyrum camini SY1 = JCM 12091</name>
    <dbReference type="NCBI Taxonomy" id="1198449"/>
    <lineage>
        <taxon>Archaea</taxon>
        <taxon>Thermoproteota</taxon>
        <taxon>Thermoprotei</taxon>
        <taxon>Desulfurococcales</taxon>
        <taxon>Desulfurococcaceae</taxon>
        <taxon>Aeropyrum</taxon>
    </lineage>
</organism>
<evidence type="ECO:0000313" key="7">
    <source>
        <dbReference type="Proteomes" id="UP000016887"/>
    </source>
</evidence>
<dbReference type="PROSITE" id="PS00578">
    <property type="entry name" value="RIBOSOMAL_S6E"/>
    <property type="match status" value="1"/>
</dbReference>
<keyword evidence="7" id="KW-1185">Reference proteome</keyword>
<dbReference type="SMART" id="SM01405">
    <property type="entry name" value="Ribosomal_S6e"/>
    <property type="match status" value="1"/>
</dbReference>
<evidence type="ECO:0000256" key="2">
    <source>
        <dbReference type="ARBA" id="ARBA00022980"/>
    </source>
</evidence>
<dbReference type="GO" id="GO:0005840">
    <property type="term" value="C:ribosome"/>
    <property type="evidence" value="ECO:0007669"/>
    <property type="project" value="UniProtKB-KW"/>
</dbReference>
<dbReference type="Proteomes" id="UP000016887">
    <property type="component" value="Chromosome"/>
</dbReference>
<protein>
    <recommendedName>
        <fullName evidence="4">Small ribosomal subunit protein eS6</fullName>
    </recommendedName>
</protein>
<dbReference type="InterPro" id="IPR018282">
    <property type="entry name" value="Ribosomal_eS6_CS"/>
</dbReference>
<dbReference type="STRING" id="1198449.ACAM_1489"/>
<evidence type="ECO:0000256" key="4">
    <source>
        <dbReference type="HAMAP-Rule" id="MF_00512"/>
    </source>
</evidence>
<evidence type="ECO:0000313" key="6">
    <source>
        <dbReference type="EMBL" id="BAN90958.1"/>
    </source>
</evidence>